<dbReference type="Proteomes" id="UP000695022">
    <property type="component" value="Unplaced"/>
</dbReference>
<feature type="compositionally biased region" description="Basic residues" evidence="1">
    <location>
        <begin position="197"/>
        <end position="231"/>
    </location>
</feature>
<evidence type="ECO:0000256" key="1">
    <source>
        <dbReference type="SAM" id="MobiDB-lite"/>
    </source>
</evidence>
<proteinExistence type="predicted"/>
<sequence length="318" mass="35203">MLPVLQCVSVDSSITKHPDYGSPLRASSEAINDHVTATLAKPPPSDMTLTSSSLGYGRYNMSSADTVGASSDNSADTKTSRSALLQPSSYRAPPGDGIARVYCNPPPPVEGAPQPIEGAVPQPTTDGGGGRQKESSAFVRKIKKASVTLKSLHHMYRDYLQKEREEAYARRQRHPADEPTPPPTDVAAPPPPTKTTKTSKSKERRPKQEHRSKRSHHHHQHQHHHHHRRPRDRSGDRRSGSSSTAAPPAPYQGPPSATHRPHGHHHHARHTEKARAWESDFTQHSRSIPTIVSRPEVHQPLYSHSEYRFMPPHGALHM</sequence>
<feature type="compositionally biased region" description="Pro residues" evidence="1">
    <location>
        <begin position="178"/>
        <end position="193"/>
    </location>
</feature>
<feature type="region of interest" description="Disordered" evidence="1">
    <location>
        <begin position="65"/>
        <end position="137"/>
    </location>
</feature>
<dbReference type="GeneID" id="106816695"/>
<evidence type="ECO:0000313" key="2">
    <source>
        <dbReference type="Proteomes" id="UP000695022"/>
    </source>
</evidence>
<feature type="compositionally biased region" description="Basic and acidic residues" evidence="1">
    <location>
        <begin position="271"/>
        <end position="282"/>
    </location>
</feature>
<protein>
    <submittedName>
        <fullName evidence="3">Death-associated protein kinase related-like</fullName>
    </submittedName>
</protein>
<dbReference type="RefSeq" id="XP_014676802.1">
    <property type="nucleotide sequence ID" value="XM_014821316.1"/>
</dbReference>
<organism evidence="2 3">
    <name type="scientific">Priapulus caudatus</name>
    <name type="common">Priapulid worm</name>
    <dbReference type="NCBI Taxonomy" id="37621"/>
    <lineage>
        <taxon>Eukaryota</taxon>
        <taxon>Metazoa</taxon>
        <taxon>Ecdysozoa</taxon>
        <taxon>Scalidophora</taxon>
        <taxon>Priapulida</taxon>
        <taxon>Priapulimorpha</taxon>
        <taxon>Priapulimorphida</taxon>
        <taxon>Priapulidae</taxon>
        <taxon>Priapulus</taxon>
    </lineage>
</organism>
<accession>A0ABM1EX81</accession>
<gene>
    <name evidence="3" type="primary">LOC106816695</name>
</gene>
<keyword evidence="2" id="KW-1185">Reference proteome</keyword>
<feature type="compositionally biased region" description="Polar residues" evidence="1">
    <location>
        <begin position="65"/>
        <end position="89"/>
    </location>
</feature>
<feature type="region of interest" description="Disordered" evidence="1">
    <location>
        <begin position="165"/>
        <end position="282"/>
    </location>
</feature>
<feature type="compositionally biased region" description="Basic residues" evidence="1">
    <location>
        <begin position="259"/>
        <end position="270"/>
    </location>
</feature>
<evidence type="ECO:0000313" key="3">
    <source>
        <dbReference type="RefSeq" id="XP_014676802.1"/>
    </source>
</evidence>
<reference evidence="3" key="1">
    <citation type="submission" date="2025-08" db="UniProtKB">
        <authorList>
            <consortium name="RefSeq"/>
        </authorList>
    </citation>
    <scope>IDENTIFICATION</scope>
</reference>
<feature type="compositionally biased region" description="Basic and acidic residues" evidence="1">
    <location>
        <begin position="165"/>
        <end position="177"/>
    </location>
</feature>
<name>A0ABM1EX81_PRICU</name>